<evidence type="ECO:0000313" key="1">
    <source>
        <dbReference type="EMBL" id="TRU84798.1"/>
    </source>
</evidence>
<dbReference type="AlphaFoldDB" id="A0A552IMV7"/>
<evidence type="ECO:0008006" key="3">
    <source>
        <dbReference type="Google" id="ProtNLM"/>
    </source>
</evidence>
<proteinExistence type="predicted"/>
<reference evidence="1 2" key="1">
    <citation type="submission" date="2019-01" db="EMBL/GenBank/DDBJ databases">
        <title>Coherence of Microcystis species and biogeography revealed through population genomics.</title>
        <authorList>
            <person name="Perez-Carrascal O.M."/>
            <person name="Terrat Y."/>
            <person name="Giani A."/>
            <person name="Fortin N."/>
            <person name="Tromas N."/>
            <person name="Shapiro B.J."/>
        </authorList>
    </citation>
    <scope>NUCLEOTIDE SEQUENCE [LARGE SCALE GENOMIC DNA]</scope>
    <source>
        <strain evidence="1">Mn_MB_F_20050700_S1D</strain>
    </source>
</reference>
<accession>A0A552IMV7</accession>
<gene>
    <name evidence="1" type="ORF">EWV54_17250</name>
</gene>
<dbReference type="Proteomes" id="UP000319191">
    <property type="component" value="Unassembled WGS sequence"/>
</dbReference>
<organism evidence="1 2">
    <name type="scientific">Microcystis novacekii Mn_MB_F_20050700_S1D</name>
    <dbReference type="NCBI Taxonomy" id="2486266"/>
    <lineage>
        <taxon>Bacteria</taxon>
        <taxon>Bacillati</taxon>
        <taxon>Cyanobacteriota</taxon>
        <taxon>Cyanophyceae</taxon>
        <taxon>Oscillatoriophycideae</taxon>
        <taxon>Chroococcales</taxon>
        <taxon>Microcystaceae</taxon>
        <taxon>Microcystis</taxon>
    </lineage>
</organism>
<sequence>MSRKNPKYDEILSPVQLQVIDGLMLGEKLVHLSKRLNIPYDTLWRWTKNEIFAGELNRRKRELVESSQSRILVASQMAVNTLIEGMRDPDPNIRVRCAQTILSRLPAIELPPATDWEAKMRERAEDLASAEDASDDPAIGELLDSLGVFKDLEKAEQWHEKLRSKAIDDLRS</sequence>
<protein>
    <recommendedName>
        <fullName evidence="3">Homeodomain phBC6A51-type domain-containing protein</fullName>
    </recommendedName>
</protein>
<evidence type="ECO:0000313" key="2">
    <source>
        <dbReference type="Proteomes" id="UP000319191"/>
    </source>
</evidence>
<name>A0A552IMV7_9CHRO</name>
<dbReference type="EMBL" id="SFAV01000240">
    <property type="protein sequence ID" value="TRU84798.1"/>
    <property type="molecule type" value="Genomic_DNA"/>
</dbReference>
<comment type="caution">
    <text evidence="1">The sequence shown here is derived from an EMBL/GenBank/DDBJ whole genome shotgun (WGS) entry which is preliminary data.</text>
</comment>